<sequence length="218" mass="24288">MPRPSDDITSQNNQGSGSSSQETLHTPQPPGSIDNAAASLIVQRCLSIVERCRKGEIRTSEAIVLLQGELPTSEEQAFRTYIDMCIEIEREHVAAASKGKQVADRIAGGLSDNQPSQQQSTGLVPSPTASIDHTTHLQRPQFTLDRQDDEPAPQDVDNDTHNYDVNKKGFDRSKLPWFNTPEPYLDPHIRETLERKRYYLANAKDIKIETLGRANCPP</sequence>
<name>A0A0C9TC68_SPHS4</name>
<feature type="non-terminal residue" evidence="2">
    <location>
        <position position="218"/>
    </location>
</feature>
<feature type="compositionally biased region" description="Low complexity" evidence="1">
    <location>
        <begin position="10"/>
        <end position="21"/>
    </location>
</feature>
<dbReference type="AlphaFoldDB" id="A0A0C9TC68"/>
<evidence type="ECO:0000313" key="3">
    <source>
        <dbReference type="Proteomes" id="UP000054279"/>
    </source>
</evidence>
<dbReference type="HOGENOM" id="CLU_041692_3_0_1"/>
<dbReference type="Proteomes" id="UP000054279">
    <property type="component" value="Unassembled WGS sequence"/>
</dbReference>
<evidence type="ECO:0000256" key="1">
    <source>
        <dbReference type="SAM" id="MobiDB-lite"/>
    </source>
</evidence>
<protein>
    <submittedName>
        <fullName evidence="2">Uncharacterized protein</fullName>
    </submittedName>
</protein>
<keyword evidence="3" id="KW-1185">Reference proteome</keyword>
<reference evidence="2 3" key="1">
    <citation type="submission" date="2014-06" db="EMBL/GenBank/DDBJ databases">
        <title>Evolutionary Origins and Diversification of the Mycorrhizal Mutualists.</title>
        <authorList>
            <consortium name="DOE Joint Genome Institute"/>
            <consortium name="Mycorrhizal Genomics Consortium"/>
            <person name="Kohler A."/>
            <person name="Kuo A."/>
            <person name="Nagy L.G."/>
            <person name="Floudas D."/>
            <person name="Copeland A."/>
            <person name="Barry K.W."/>
            <person name="Cichocki N."/>
            <person name="Veneault-Fourrey C."/>
            <person name="LaButti K."/>
            <person name="Lindquist E.A."/>
            <person name="Lipzen A."/>
            <person name="Lundell T."/>
            <person name="Morin E."/>
            <person name="Murat C."/>
            <person name="Riley R."/>
            <person name="Ohm R."/>
            <person name="Sun H."/>
            <person name="Tunlid A."/>
            <person name="Henrissat B."/>
            <person name="Grigoriev I.V."/>
            <person name="Hibbett D.S."/>
            <person name="Martin F."/>
        </authorList>
    </citation>
    <scope>NUCLEOTIDE SEQUENCE [LARGE SCALE GENOMIC DNA]</scope>
    <source>
        <strain evidence="2 3">SS14</strain>
    </source>
</reference>
<evidence type="ECO:0000313" key="2">
    <source>
        <dbReference type="EMBL" id="KIJ26763.1"/>
    </source>
</evidence>
<proteinExistence type="predicted"/>
<organism evidence="2 3">
    <name type="scientific">Sphaerobolus stellatus (strain SS14)</name>
    <dbReference type="NCBI Taxonomy" id="990650"/>
    <lineage>
        <taxon>Eukaryota</taxon>
        <taxon>Fungi</taxon>
        <taxon>Dikarya</taxon>
        <taxon>Basidiomycota</taxon>
        <taxon>Agaricomycotina</taxon>
        <taxon>Agaricomycetes</taxon>
        <taxon>Phallomycetidae</taxon>
        <taxon>Geastrales</taxon>
        <taxon>Sphaerobolaceae</taxon>
        <taxon>Sphaerobolus</taxon>
    </lineage>
</organism>
<feature type="region of interest" description="Disordered" evidence="1">
    <location>
        <begin position="1"/>
        <end position="34"/>
    </location>
</feature>
<dbReference type="EMBL" id="KN837358">
    <property type="protein sequence ID" value="KIJ26763.1"/>
    <property type="molecule type" value="Genomic_DNA"/>
</dbReference>
<feature type="region of interest" description="Disordered" evidence="1">
    <location>
        <begin position="144"/>
        <end position="164"/>
    </location>
</feature>
<feature type="region of interest" description="Disordered" evidence="1">
    <location>
        <begin position="107"/>
        <end position="131"/>
    </location>
</feature>
<accession>A0A0C9TC68</accession>
<feature type="compositionally biased region" description="Polar residues" evidence="1">
    <location>
        <begin position="111"/>
        <end position="131"/>
    </location>
</feature>
<gene>
    <name evidence="2" type="ORF">M422DRAFT_272169</name>
</gene>